<dbReference type="InterPro" id="IPR023780">
    <property type="entry name" value="Chromo_domain"/>
</dbReference>
<sequence length="423" mass="48819">MDAQFKVLEGKYLSVDEWINEQEKKLDQIMLILKKMETNTGKEKDFRAPAGDGNQSQARNLNFNPKLEFPKFDGNNTRIWIKKACKYFELCKIPDDQWVDIASLHMVDKAENWVTSYLPYRKYVAWHEFIIDLSSRFRDEKGFQNNHYLLDSYILDSFIGGLKPSVRLFVKAFKPTGIAQAIEYARLKEEALEVEGSKFSKSSYHSSQKPWMEGQKNYLSNFGKPPLLPTPNVKSATRQKPDLYGQKAPNRSYKYIPADVRAEKIAKGLCYYCDKPFEKGHKCSFKEPQLFTVEIPAEWACQEEQKEDKNVDLDSEVDSTFKGDNSDAYLGKLIQGSYALDLNLLKPFYGVLPEAIHIPAWFQGKPSTTRPTPEAILDRRIMKVQNKAEVQFLVHWKGFSHWEATSEPADDFQATYPHFPLTS</sequence>
<dbReference type="InterPro" id="IPR000953">
    <property type="entry name" value="Chromo/chromo_shadow_dom"/>
</dbReference>
<feature type="domain" description="Chromo" evidence="1">
    <location>
        <begin position="371"/>
        <end position="423"/>
    </location>
</feature>
<dbReference type="InterPro" id="IPR016197">
    <property type="entry name" value="Chromo-like_dom_sf"/>
</dbReference>
<dbReference type="OrthoDB" id="1306147at2759"/>
<dbReference type="PROSITE" id="PS50013">
    <property type="entry name" value="CHROMO_2"/>
    <property type="match status" value="1"/>
</dbReference>
<evidence type="ECO:0000313" key="3">
    <source>
        <dbReference type="Proteomes" id="UP000595140"/>
    </source>
</evidence>
<dbReference type="EMBL" id="OOIL02000571">
    <property type="protein sequence ID" value="VFQ67144.1"/>
    <property type="molecule type" value="Genomic_DNA"/>
</dbReference>
<proteinExistence type="predicted"/>
<dbReference type="AlphaFoldDB" id="A0A484KT39"/>
<protein>
    <recommendedName>
        <fullName evidence="1">Chromo domain-containing protein</fullName>
    </recommendedName>
</protein>
<keyword evidence="3" id="KW-1185">Reference proteome</keyword>
<dbReference type="SMART" id="SM00298">
    <property type="entry name" value="CHROMO"/>
    <property type="match status" value="1"/>
</dbReference>
<evidence type="ECO:0000259" key="1">
    <source>
        <dbReference type="PROSITE" id="PS50013"/>
    </source>
</evidence>
<name>A0A484KT39_9ASTE</name>
<dbReference type="Gene3D" id="2.40.50.40">
    <property type="match status" value="1"/>
</dbReference>
<gene>
    <name evidence="2" type="ORF">CCAM_LOCUS8920</name>
</gene>
<organism evidence="2 3">
    <name type="scientific">Cuscuta campestris</name>
    <dbReference type="NCBI Taxonomy" id="132261"/>
    <lineage>
        <taxon>Eukaryota</taxon>
        <taxon>Viridiplantae</taxon>
        <taxon>Streptophyta</taxon>
        <taxon>Embryophyta</taxon>
        <taxon>Tracheophyta</taxon>
        <taxon>Spermatophyta</taxon>
        <taxon>Magnoliopsida</taxon>
        <taxon>eudicotyledons</taxon>
        <taxon>Gunneridae</taxon>
        <taxon>Pentapetalae</taxon>
        <taxon>asterids</taxon>
        <taxon>lamiids</taxon>
        <taxon>Solanales</taxon>
        <taxon>Convolvulaceae</taxon>
        <taxon>Cuscuteae</taxon>
        <taxon>Cuscuta</taxon>
        <taxon>Cuscuta subgen. Grammica</taxon>
        <taxon>Cuscuta sect. Cleistogrammica</taxon>
    </lineage>
</organism>
<evidence type="ECO:0000313" key="2">
    <source>
        <dbReference type="EMBL" id="VFQ67144.1"/>
    </source>
</evidence>
<dbReference type="SUPFAM" id="SSF54160">
    <property type="entry name" value="Chromo domain-like"/>
    <property type="match status" value="1"/>
</dbReference>
<accession>A0A484KT39</accession>
<dbReference type="Proteomes" id="UP000595140">
    <property type="component" value="Unassembled WGS sequence"/>
</dbReference>
<dbReference type="Pfam" id="PF00385">
    <property type="entry name" value="Chromo"/>
    <property type="match status" value="1"/>
</dbReference>
<reference evidence="2 3" key="1">
    <citation type="submission" date="2018-04" db="EMBL/GenBank/DDBJ databases">
        <authorList>
            <person name="Vogel A."/>
        </authorList>
    </citation>
    <scope>NUCLEOTIDE SEQUENCE [LARGE SCALE GENOMIC DNA]</scope>
</reference>